<keyword evidence="3" id="KW-1185">Reference proteome</keyword>
<reference evidence="1" key="1">
    <citation type="submission" date="2021-01" db="EMBL/GenBank/DDBJ databases">
        <authorList>
            <consortium name="Genoscope - CEA"/>
            <person name="William W."/>
        </authorList>
    </citation>
    <scope>NUCLEOTIDE SEQUENCE</scope>
</reference>
<protein>
    <submittedName>
        <fullName evidence="1">Uncharacterized protein</fullName>
    </submittedName>
</protein>
<dbReference type="AlphaFoldDB" id="A0A8S1LYT6"/>
<dbReference type="EMBL" id="CAJJDM010000046">
    <property type="protein sequence ID" value="CAD8070701.1"/>
    <property type="molecule type" value="Genomic_DNA"/>
</dbReference>
<comment type="caution">
    <text evidence="1">The sequence shown here is derived from an EMBL/GenBank/DDBJ whole genome shotgun (WGS) entry which is preliminary data.</text>
</comment>
<organism evidence="1 3">
    <name type="scientific">Paramecium primaurelia</name>
    <dbReference type="NCBI Taxonomy" id="5886"/>
    <lineage>
        <taxon>Eukaryota</taxon>
        <taxon>Sar</taxon>
        <taxon>Alveolata</taxon>
        <taxon>Ciliophora</taxon>
        <taxon>Intramacronucleata</taxon>
        <taxon>Oligohymenophorea</taxon>
        <taxon>Peniculida</taxon>
        <taxon>Parameciidae</taxon>
        <taxon>Paramecium</taxon>
    </lineage>
</organism>
<sequence length="113" mass="13415">MNKRFNTQYPIAPPMNDISNLYKRIRIEEQLQLFDEVIKKVKIKKLIIQSPQNKEPFLVQAKSIQLKTERTLSVRSPRIPKILKKQVLPKLVRQKPSISGWEVNIHNDSQMYY</sequence>
<evidence type="ECO:0000313" key="3">
    <source>
        <dbReference type="Proteomes" id="UP000688137"/>
    </source>
</evidence>
<dbReference type="EMBL" id="CAJJDM010000046">
    <property type="protein sequence ID" value="CAD8070703.1"/>
    <property type="molecule type" value="Genomic_DNA"/>
</dbReference>
<evidence type="ECO:0000313" key="1">
    <source>
        <dbReference type="EMBL" id="CAD8070701.1"/>
    </source>
</evidence>
<evidence type="ECO:0000313" key="2">
    <source>
        <dbReference type="EMBL" id="CAD8070703.1"/>
    </source>
</evidence>
<accession>A0A8S1LYT6</accession>
<gene>
    <name evidence="1" type="ORF">PPRIM_AZ9-3.1.T0460095</name>
    <name evidence="2" type="ORF">PPRIM_AZ9-3.1.T0460096</name>
</gene>
<dbReference type="Proteomes" id="UP000688137">
    <property type="component" value="Unassembled WGS sequence"/>
</dbReference>
<name>A0A8S1LYT6_PARPR</name>
<proteinExistence type="predicted"/>